<evidence type="ECO:0000256" key="1">
    <source>
        <dbReference type="SAM" id="MobiDB-lite"/>
    </source>
</evidence>
<protein>
    <submittedName>
        <fullName evidence="2">Uncharacterized protein</fullName>
    </submittedName>
</protein>
<name>A0A2A4SKH1_9DELT</name>
<comment type="caution">
    <text evidence="2">The sequence shown here is derived from an EMBL/GenBank/DDBJ whole genome shotgun (WGS) entry which is preliminary data.</text>
</comment>
<feature type="region of interest" description="Disordered" evidence="1">
    <location>
        <begin position="16"/>
        <end position="38"/>
    </location>
</feature>
<gene>
    <name evidence="2" type="ORF">COB67_14035</name>
</gene>
<evidence type="ECO:0000313" key="2">
    <source>
        <dbReference type="EMBL" id="PCI21559.1"/>
    </source>
</evidence>
<organism evidence="2 3">
    <name type="scientific">SAR324 cluster bacterium</name>
    <dbReference type="NCBI Taxonomy" id="2024889"/>
    <lineage>
        <taxon>Bacteria</taxon>
        <taxon>Deltaproteobacteria</taxon>
        <taxon>SAR324 cluster</taxon>
    </lineage>
</organism>
<proteinExistence type="predicted"/>
<evidence type="ECO:0000313" key="3">
    <source>
        <dbReference type="Proteomes" id="UP000218113"/>
    </source>
</evidence>
<dbReference type="EMBL" id="NVSR01000182">
    <property type="protein sequence ID" value="PCI21559.1"/>
    <property type="molecule type" value="Genomic_DNA"/>
</dbReference>
<reference evidence="3" key="1">
    <citation type="submission" date="2017-08" db="EMBL/GenBank/DDBJ databases">
        <title>A dynamic microbial community with high functional redundancy inhabits the cold, oxic subseafloor aquifer.</title>
        <authorList>
            <person name="Tully B.J."/>
            <person name="Wheat C.G."/>
            <person name="Glazer B.T."/>
            <person name="Huber J.A."/>
        </authorList>
    </citation>
    <scope>NUCLEOTIDE SEQUENCE [LARGE SCALE GENOMIC DNA]</scope>
</reference>
<dbReference type="Proteomes" id="UP000218113">
    <property type="component" value="Unassembled WGS sequence"/>
</dbReference>
<accession>A0A2A4SKH1</accession>
<dbReference type="AlphaFoldDB" id="A0A2A4SKH1"/>
<sequence length="467" mass="53493">MTSSLQLKLLPSKLSSLSSKNTTGAQEKQRTEQSNHRLKTTIKVPGSKPRIISSVYGKIKTIILFFPTNGAYSIYPYFEFVKELIVQMGGGGRQFLLIAESNTLSEDQSKALYILANQKGNYFCQVPIIYDSSDLAPWAQDCFLPITYNVAGKDQTYLVEPCNESSNKNVARELVHSLEEIGLANLNIQHSDSLVPFVGGNVLIGKNFTLIGLNRTNKETIKEHGENWLGKNIILLESKSTDLHLFWPECRSTSDGYCNKYEASAERQAVFHLDLFITLAGKNKEGQEILVIGEPVIGFSITDDTPFDIKELIKDVITQTTRAIEETIFHLKRELRNLSIPFKIIRNHLPLTYYDERIDHQKTRYWCWASYNNCLVEHYYDNSGLDPRVVKNVIMPSYGINSDYSSKKCAETRELYGSWTDLHIYDLQNQWLWEDLGYEVTLMRQDYNPFIRRQGSLNCLTNCIERE</sequence>